<comment type="caution">
    <text evidence="8">The sequence shown here is derived from an EMBL/GenBank/DDBJ whole genome shotgun (WGS) entry which is preliminary data.</text>
</comment>
<evidence type="ECO:0000256" key="1">
    <source>
        <dbReference type="ARBA" id="ARBA00004123"/>
    </source>
</evidence>
<gene>
    <name evidence="8" type="primary">OFP13_3</name>
    <name evidence="8" type="ORF">CFP56_010891</name>
</gene>
<keyword evidence="2 6" id="KW-0678">Repressor</keyword>
<evidence type="ECO:0000313" key="9">
    <source>
        <dbReference type="Proteomes" id="UP000237347"/>
    </source>
</evidence>
<dbReference type="InterPro" id="IPR006458">
    <property type="entry name" value="Ovate_C"/>
</dbReference>
<sequence>MGKKMKLPFPFKSTDIARPPWPWYCHQQPRTLSFRTNCNDNIYKTVNSIFLDTAIEVVGTTESCFTNSSESPSFSTTSEDSGVDPVETVIRGLKSQERLFFKPEETSSILEEAKESGFPYKESVVLSMDSQDPFVDFRKSMEEMVEAHGVKDWEGLEELLCWYLRVNDKSNRGYIVGAFVDLLVSLAFANSSSTCSCSHSHSPSPSSPLSLYTSSSFSSSTAPCVSSLEVEEDSDSTPCLSSLLECEKEIKDNEDDSSSSLNV</sequence>
<proteinExistence type="predicted"/>
<protein>
    <recommendedName>
        <fullName evidence="6">Transcription repressor</fullName>
    </recommendedName>
    <alternativeName>
        <fullName evidence="6">Ovate family protein</fullName>
    </alternativeName>
</protein>
<comment type="function">
    <text evidence="6">Transcriptional repressor that regulates multiple aspects of plant growth and development.</text>
</comment>
<evidence type="ECO:0000313" key="8">
    <source>
        <dbReference type="EMBL" id="KAK7811400.1"/>
    </source>
</evidence>
<dbReference type="Pfam" id="PF04844">
    <property type="entry name" value="Ovate"/>
    <property type="match status" value="1"/>
</dbReference>
<evidence type="ECO:0000259" key="7">
    <source>
        <dbReference type="PROSITE" id="PS51754"/>
    </source>
</evidence>
<dbReference type="GO" id="GO:0005634">
    <property type="term" value="C:nucleus"/>
    <property type="evidence" value="ECO:0007669"/>
    <property type="project" value="UniProtKB-SubCell"/>
</dbReference>
<dbReference type="Proteomes" id="UP000237347">
    <property type="component" value="Unassembled WGS sequence"/>
</dbReference>
<keyword evidence="5 6" id="KW-0539">Nucleus</keyword>
<dbReference type="PROSITE" id="PS51754">
    <property type="entry name" value="OVATE"/>
    <property type="match status" value="1"/>
</dbReference>
<dbReference type="GO" id="GO:0045892">
    <property type="term" value="P:negative regulation of DNA-templated transcription"/>
    <property type="evidence" value="ECO:0007669"/>
    <property type="project" value="UniProtKB-UniRule"/>
</dbReference>
<keyword evidence="3 6" id="KW-0805">Transcription regulation</keyword>
<evidence type="ECO:0000256" key="4">
    <source>
        <dbReference type="ARBA" id="ARBA00023163"/>
    </source>
</evidence>
<dbReference type="NCBIfam" id="TIGR01568">
    <property type="entry name" value="A_thal_3678"/>
    <property type="match status" value="1"/>
</dbReference>
<evidence type="ECO:0000256" key="6">
    <source>
        <dbReference type="RuleBase" id="RU367028"/>
    </source>
</evidence>
<reference evidence="8 9" key="1">
    <citation type="journal article" date="2018" name="Sci. Data">
        <title>The draft genome sequence of cork oak.</title>
        <authorList>
            <person name="Ramos A.M."/>
            <person name="Usie A."/>
            <person name="Barbosa P."/>
            <person name="Barros P.M."/>
            <person name="Capote T."/>
            <person name="Chaves I."/>
            <person name="Simoes F."/>
            <person name="Abreu I."/>
            <person name="Carrasquinho I."/>
            <person name="Faro C."/>
            <person name="Guimaraes J.B."/>
            <person name="Mendonca D."/>
            <person name="Nobrega F."/>
            <person name="Rodrigues L."/>
            <person name="Saibo N.J.M."/>
            <person name="Varela M.C."/>
            <person name="Egas C."/>
            <person name="Matos J."/>
            <person name="Miguel C.M."/>
            <person name="Oliveira M.M."/>
            <person name="Ricardo C.P."/>
            <person name="Goncalves S."/>
        </authorList>
    </citation>
    <scope>NUCLEOTIDE SEQUENCE [LARGE SCALE GENOMIC DNA]</scope>
    <source>
        <strain evidence="9">cv. HL8</strain>
    </source>
</reference>
<evidence type="ECO:0000256" key="3">
    <source>
        <dbReference type="ARBA" id="ARBA00023015"/>
    </source>
</evidence>
<dbReference type="AlphaFoldDB" id="A0AAW0I9U1"/>
<keyword evidence="4 6" id="KW-0804">Transcription</keyword>
<feature type="domain" description="OVATE" evidence="7">
    <location>
        <begin position="126"/>
        <end position="185"/>
    </location>
</feature>
<organism evidence="8 9">
    <name type="scientific">Quercus suber</name>
    <name type="common">Cork oak</name>
    <dbReference type="NCBI Taxonomy" id="58331"/>
    <lineage>
        <taxon>Eukaryota</taxon>
        <taxon>Viridiplantae</taxon>
        <taxon>Streptophyta</taxon>
        <taxon>Embryophyta</taxon>
        <taxon>Tracheophyta</taxon>
        <taxon>Spermatophyta</taxon>
        <taxon>Magnoliopsida</taxon>
        <taxon>eudicotyledons</taxon>
        <taxon>Gunneridae</taxon>
        <taxon>Pentapetalae</taxon>
        <taxon>rosids</taxon>
        <taxon>fabids</taxon>
        <taxon>Fagales</taxon>
        <taxon>Fagaceae</taxon>
        <taxon>Quercus</taxon>
    </lineage>
</organism>
<dbReference type="PANTHER" id="PTHR33057">
    <property type="entry name" value="TRANSCRIPTION REPRESSOR OFP7-RELATED"/>
    <property type="match status" value="1"/>
</dbReference>
<evidence type="ECO:0000256" key="2">
    <source>
        <dbReference type="ARBA" id="ARBA00022491"/>
    </source>
</evidence>
<dbReference type="PANTHER" id="PTHR33057:SF98">
    <property type="entry name" value="TRANSCRIPTION REPRESSOR OFP18"/>
    <property type="match status" value="1"/>
</dbReference>
<evidence type="ECO:0000256" key="5">
    <source>
        <dbReference type="ARBA" id="ARBA00023242"/>
    </source>
</evidence>
<dbReference type="InterPro" id="IPR038933">
    <property type="entry name" value="Ovate"/>
</dbReference>
<name>A0AAW0I9U1_QUESU</name>
<accession>A0AAW0I9U1</accession>
<comment type="subcellular location">
    <subcellularLocation>
        <location evidence="1 6">Nucleus</location>
    </subcellularLocation>
</comment>
<dbReference type="EMBL" id="PKMF04001822">
    <property type="protein sequence ID" value="KAK7811400.1"/>
    <property type="molecule type" value="Genomic_DNA"/>
</dbReference>
<keyword evidence="9" id="KW-1185">Reference proteome</keyword>